<reference evidence="4 5" key="1">
    <citation type="submission" date="2022-01" db="EMBL/GenBank/DDBJ databases">
        <title>Flavihumibacter sp. nov., isolated from sediment of a river.</title>
        <authorList>
            <person name="Liu H."/>
        </authorList>
    </citation>
    <scope>NUCLEOTIDE SEQUENCE [LARGE SCALE GENOMIC DNA]</scope>
    <source>
        <strain evidence="4 5">RY-1</strain>
    </source>
</reference>
<dbReference type="SUPFAM" id="SSF52172">
    <property type="entry name" value="CheY-like"/>
    <property type="match status" value="1"/>
</dbReference>
<dbReference type="PROSITE" id="PS50110">
    <property type="entry name" value="RESPONSE_REGULATORY"/>
    <property type="match status" value="1"/>
</dbReference>
<feature type="domain" description="HTH LytTR-type" evidence="3">
    <location>
        <begin position="134"/>
        <end position="232"/>
    </location>
</feature>
<evidence type="ECO:0000259" key="2">
    <source>
        <dbReference type="PROSITE" id="PS50110"/>
    </source>
</evidence>
<evidence type="ECO:0000259" key="3">
    <source>
        <dbReference type="PROSITE" id="PS50930"/>
    </source>
</evidence>
<organism evidence="4 5">
    <name type="scientific">Flavihumibacter fluminis</name>
    <dbReference type="NCBI Taxonomy" id="2909236"/>
    <lineage>
        <taxon>Bacteria</taxon>
        <taxon>Pseudomonadati</taxon>
        <taxon>Bacteroidota</taxon>
        <taxon>Chitinophagia</taxon>
        <taxon>Chitinophagales</taxon>
        <taxon>Chitinophagaceae</taxon>
        <taxon>Flavihumibacter</taxon>
    </lineage>
</organism>
<dbReference type="InterPro" id="IPR007492">
    <property type="entry name" value="LytTR_DNA-bd_dom"/>
</dbReference>
<dbReference type="PANTHER" id="PTHR37299:SF1">
    <property type="entry name" value="STAGE 0 SPORULATION PROTEIN A HOMOLOG"/>
    <property type="match status" value="1"/>
</dbReference>
<dbReference type="EMBL" id="JAKEVY010000005">
    <property type="protein sequence ID" value="MCF1716505.1"/>
    <property type="molecule type" value="Genomic_DNA"/>
</dbReference>
<accession>A0ABS9BMV9</accession>
<comment type="caution">
    <text evidence="4">The sequence shown here is derived from an EMBL/GenBank/DDBJ whole genome shotgun (WGS) entry which is preliminary data.</text>
</comment>
<keyword evidence="5" id="KW-1185">Reference proteome</keyword>
<keyword evidence="4" id="KW-0238">DNA-binding</keyword>
<gene>
    <name evidence="4" type="ORF">L0U88_17825</name>
</gene>
<dbReference type="SMART" id="SM00448">
    <property type="entry name" value="REC"/>
    <property type="match status" value="1"/>
</dbReference>
<feature type="modified residue" description="4-aspartylphosphate" evidence="1">
    <location>
        <position position="56"/>
    </location>
</feature>
<dbReference type="InterPro" id="IPR001789">
    <property type="entry name" value="Sig_transdc_resp-reg_receiver"/>
</dbReference>
<name>A0ABS9BMV9_9BACT</name>
<dbReference type="GO" id="GO:0003677">
    <property type="term" value="F:DNA binding"/>
    <property type="evidence" value="ECO:0007669"/>
    <property type="project" value="UniProtKB-KW"/>
</dbReference>
<dbReference type="Gene3D" id="3.40.50.2300">
    <property type="match status" value="1"/>
</dbReference>
<dbReference type="RefSeq" id="WP_234867772.1">
    <property type="nucleotide sequence ID" value="NZ_JAKEVY010000005.1"/>
</dbReference>
<dbReference type="Gene3D" id="2.40.50.1020">
    <property type="entry name" value="LytTr DNA-binding domain"/>
    <property type="match status" value="1"/>
</dbReference>
<evidence type="ECO:0000313" key="5">
    <source>
        <dbReference type="Proteomes" id="UP001200145"/>
    </source>
</evidence>
<feature type="domain" description="Response regulatory" evidence="2">
    <location>
        <begin position="5"/>
        <end position="116"/>
    </location>
</feature>
<evidence type="ECO:0000256" key="1">
    <source>
        <dbReference type="PROSITE-ProRule" id="PRU00169"/>
    </source>
</evidence>
<dbReference type="Pfam" id="PF00072">
    <property type="entry name" value="Response_reg"/>
    <property type="match status" value="1"/>
</dbReference>
<sequence length="232" mass="26665">MSSISCIVVEDEPLAAKILIDYIDQLPSLEYKGHFKNALLATEFLQKESVDLIFLDIHLPRLKGMNFLRTLQKRPQVIITTAYHQYAVEGFELNVVDYLLKPIEFDRFIAAVNKVRQNNDKNPPAGVPAPEKDFLFISVQKKKIKVLLSDILFIESQREYIRFVTTNTEYLTKMSTTEIESRLPASQFLRVHRSFIVSISKIDSFTAEEAEIKGHTLPIGRSYRDKLSQLLS</sequence>
<dbReference type="InterPro" id="IPR011006">
    <property type="entry name" value="CheY-like_superfamily"/>
</dbReference>
<dbReference type="SMART" id="SM00850">
    <property type="entry name" value="LytTR"/>
    <property type="match status" value="1"/>
</dbReference>
<protein>
    <submittedName>
        <fullName evidence="4">LytTR family DNA-binding domain-containing protein</fullName>
    </submittedName>
</protein>
<proteinExistence type="predicted"/>
<evidence type="ECO:0000313" key="4">
    <source>
        <dbReference type="EMBL" id="MCF1716505.1"/>
    </source>
</evidence>
<dbReference type="PANTHER" id="PTHR37299">
    <property type="entry name" value="TRANSCRIPTIONAL REGULATOR-RELATED"/>
    <property type="match status" value="1"/>
</dbReference>
<keyword evidence="1" id="KW-0597">Phosphoprotein</keyword>
<dbReference type="Pfam" id="PF04397">
    <property type="entry name" value="LytTR"/>
    <property type="match status" value="1"/>
</dbReference>
<dbReference type="PROSITE" id="PS50930">
    <property type="entry name" value="HTH_LYTTR"/>
    <property type="match status" value="1"/>
</dbReference>
<dbReference type="Proteomes" id="UP001200145">
    <property type="component" value="Unassembled WGS sequence"/>
</dbReference>
<dbReference type="InterPro" id="IPR046947">
    <property type="entry name" value="LytR-like"/>
</dbReference>